<dbReference type="GeneID" id="81368227"/>
<keyword evidence="3" id="KW-1185">Reference proteome</keyword>
<sequence>MSIKSKSILVISREEKRAAEHEKQVAENTAEKNRSGDMRGSSNHGAYSDLPMDQRQIPFDQFNVLRPPVDPVKENTQGEKIYREHDNLWKL</sequence>
<protein>
    <submittedName>
        <fullName evidence="2">Uncharacterized protein</fullName>
    </submittedName>
</protein>
<dbReference type="RefSeq" id="XP_056488549.1">
    <property type="nucleotide sequence ID" value="XM_056629247.1"/>
</dbReference>
<dbReference type="EMBL" id="JAPZBU010000006">
    <property type="protein sequence ID" value="KAJ5396497.1"/>
    <property type="molecule type" value="Genomic_DNA"/>
</dbReference>
<name>A0A9X0B9B8_9EURO</name>
<reference evidence="2" key="2">
    <citation type="journal article" date="2023" name="IMA Fungus">
        <title>Comparative genomic study of the Penicillium genus elucidates a diverse pangenome and 15 lateral gene transfer events.</title>
        <authorList>
            <person name="Petersen C."/>
            <person name="Sorensen T."/>
            <person name="Nielsen M.R."/>
            <person name="Sondergaard T.E."/>
            <person name="Sorensen J.L."/>
            <person name="Fitzpatrick D.A."/>
            <person name="Frisvad J.C."/>
            <person name="Nielsen K.L."/>
        </authorList>
    </citation>
    <scope>NUCLEOTIDE SEQUENCE</scope>
    <source>
        <strain evidence="2">IBT 29677</strain>
    </source>
</reference>
<dbReference type="Proteomes" id="UP001147747">
    <property type="component" value="Unassembled WGS sequence"/>
</dbReference>
<accession>A0A9X0B9B8</accession>
<organism evidence="2 3">
    <name type="scientific">Penicillium cosmopolitanum</name>
    <dbReference type="NCBI Taxonomy" id="1131564"/>
    <lineage>
        <taxon>Eukaryota</taxon>
        <taxon>Fungi</taxon>
        <taxon>Dikarya</taxon>
        <taxon>Ascomycota</taxon>
        <taxon>Pezizomycotina</taxon>
        <taxon>Eurotiomycetes</taxon>
        <taxon>Eurotiomycetidae</taxon>
        <taxon>Eurotiales</taxon>
        <taxon>Aspergillaceae</taxon>
        <taxon>Penicillium</taxon>
    </lineage>
</organism>
<feature type="compositionally biased region" description="Basic and acidic residues" evidence="1">
    <location>
        <begin position="12"/>
        <end position="37"/>
    </location>
</feature>
<proteinExistence type="predicted"/>
<comment type="caution">
    <text evidence="2">The sequence shown here is derived from an EMBL/GenBank/DDBJ whole genome shotgun (WGS) entry which is preliminary data.</text>
</comment>
<feature type="region of interest" description="Disordered" evidence="1">
    <location>
        <begin position="1"/>
        <end position="53"/>
    </location>
</feature>
<reference evidence="2" key="1">
    <citation type="submission" date="2022-12" db="EMBL/GenBank/DDBJ databases">
        <authorList>
            <person name="Petersen C."/>
        </authorList>
    </citation>
    <scope>NUCLEOTIDE SEQUENCE</scope>
    <source>
        <strain evidence="2">IBT 29677</strain>
    </source>
</reference>
<evidence type="ECO:0000313" key="2">
    <source>
        <dbReference type="EMBL" id="KAJ5396497.1"/>
    </source>
</evidence>
<evidence type="ECO:0000256" key="1">
    <source>
        <dbReference type="SAM" id="MobiDB-lite"/>
    </source>
</evidence>
<gene>
    <name evidence="2" type="ORF">N7509_004610</name>
</gene>
<evidence type="ECO:0000313" key="3">
    <source>
        <dbReference type="Proteomes" id="UP001147747"/>
    </source>
</evidence>
<dbReference type="AlphaFoldDB" id="A0A9X0B9B8"/>